<sequence length="96" mass="11341">MYYTFKRSTTLYNKFLPLINEITLGGYKMQFKTHIKEVDEAGFITFTRDELNEVMLESYQRGYNDGLYQAVPYDIDKTDNRPPIIKTVNENEIISK</sequence>
<reference evidence="1" key="1">
    <citation type="journal article" date="2021" name="Proc. Natl. Acad. Sci. U.S.A.">
        <title>A Catalog of Tens of Thousands of Viruses from Human Metagenomes Reveals Hidden Associations with Chronic Diseases.</title>
        <authorList>
            <person name="Tisza M.J."/>
            <person name="Buck C.B."/>
        </authorList>
    </citation>
    <scope>NUCLEOTIDE SEQUENCE</scope>
    <source>
        <strain evidence="1">CtGns7</strain>
    </source>
</reference>
<proteinExistence type="predicted"/>
<name>A0A8S5S8W2_9VIRU</name>
<dbReference type="EMBL" id="BK032555">
    <property type="protein sequence ID" value="DAF47484.1"/>
    <property type="molecule type" value="Genomic_DNA"/>
</dbReference>
<protein>
    <submittedName>
        <fullName evidence="1">Uncharacterized protein</fullName>
    </submittedName>
</protein>
<accession>A0A8S5S8W2</accession>
<organism evidence="1">
    <name type="scientific">Phage sp. ctGns7</name>
    <dbReference type="NCBI Taxonomy" id="2828003"/>
    <lineage>
        <taxon>Viruses</taxon>
    </lineage>
</organism>
<evidence type="ECO:0000313" key="1">
    <source>
        <dbReference type="EMBL" id="DAF47484.1"/>
    </source>
</evidence>